<protein>
    <submittedName>
        <fullName evidence="2">Conserved domain protein</fullName>
    </submittedName>
</protein>
<accession>A0ABN0CPR6</accession>
<evidence type="ECO:0000313" key="3">
    <source>
        <dbReference type="Proteomes" id="UP000010321"/>
    </source>
</evidence>
<name>A0ABN0CPR6_9BACE</name>
<proteinExistence type="predicted"/>
<evidence type="ECO:0000256" key="1">
    <source>
        <dbReference type="SAM" id="Phobius"/>
    </source>
</evidence>
<dbReference type="Proteomes" id="UP000010321">
    <property type="component" value="Unassembled WGS sequence"/>
</dbReference>
<sequence>MAKAINHPLYSAKKLSCDAPIPTVANIPAMIGIPQQLTTPKKTKTDATTPVMPDQIVFFLSIVFIIVYCIYTILKDIIKAYL</sequence>
<evidence type="ECO:0000313" key="2">
    <source>
        <dbReference type="EMBL" id="EGF52873.1"/>
    </source>
</evidence>
<feature type="transmembrane region" description="Helical" evidence="1">
    <location>
        <begin position="56"/>
        <end position="74"/>
    </location>
</feature>
<keyword evidence="1" id="KW-0812">Transmembrane</keyword>
<reference evidence="2 3" key="1">
    <citation type="submission" date="2011-02" db="EMBL/GenBank/DDBJ databases">
        <authorList>
            <person name="Weinstock G."/>
            <person name="Sodergren E."/>
            <person name="Clifton S."/>
            <person name="Fulton L."/>
            <person name="Fulton B."/>
            <person name="Courtney L."/>
            <person name="Fronick C."/>
            <person name="Harrison M."/>
            <person name="Strong C."/>
            <person name="Farmer C."/>
            <person name="Delahaunty K."/>
            <person name="Markovic C."/>
            <person name="Hall O."/>
            <person name="Minx P."/>
            <person name="Tomlinson C."/>
            <person name="Mitreva M."/>
            <person name="Hou S."/>
            <person name="Chen J."/>
            <person name="Wollam A."/>
            <person name="Pepin K.H."/>
            <person name="Johnson M."/>
            <person name="Bhonagiri V."/>
            <person name="Zhang X."/>
            <person name="Suruliraj S."/>
            <person name="Warren W."/>
            <person name="Chinwalla A."/>
            <person name="Mardis E.R."/>
            <person name="Wilson R.K."/>
        </authorList>
    </citation>
    <scope>NUCLEOTIDE SEQUENCE [LARGE SCALE GENOMIC DNA]</scope>
    <source>
        <strain evidence="2 3">YIT 12056</strain>
    </source>
</reference>
<dbReference type="EMBL" id="AFBM01000010">
    <property type="protein sequence ID" value="EGF52873.1"/>
    <property type="molecule type" value="Genomic_DNA"/>
</dbReference>
<keyword evidence="1" id="KW-0472">Membrane</keyword>
<organism evidence="2 3">
    <name type="scientific">Bacteroides clarus YIT 12056</name>
    <dbReference type="NCBI Taxonomy" id="762984"/>
    <lineage>
        <taxon>Bacteria</taxon>
        <taxon>Pseudomonadati</taxon>
        <taxon>Bacteroidota</taxon>
        <taxon>Bacteroidia</taxon>
        <taxon>Bacteroidales</taxon>
        <taxon>Bacteroidaceae</taxon>
        <taxon>Bacteroides</taxon>
    </lineage>
</organism>
<gene>
    <name evidence="2" type="ORF">HMPREF9445_01201</name>
</gene>
<comment type="caution">
    <text evidence="2">The sequence shown here is derived from an EMBL/GenBank/DDBJ whole genome shotgun (WGS) entry which is preliminary data.</text>
</comment>
<keyword evidence="3" id="KW-1185">Reference proteome</keyword>
<keyword evidence="1" id="KW-1133">Transmembrane helix</keyword>